<dbReference type="InterPro" id="IPR004101">
    <property type="entry name" value="Mur_ligase_C"/>
</dbReference>
<dbReference type="Gene3D" id="3.40.1190.10">
    <property type="entry name" value="Mur-like, catalytic domain"/>
    <property type="match status" value="1"/>
</dbReference>
<evidence type="ECO:0000313" key="15">
    <source>
        <dbReference type="Proteomes" id="UP000256486"/>
    </source>
</evidence>
<evidence type="ECO:0000256" key="9">
    <source>
        <dbReference type="ARBA" id="ARBA00030592"/>
    </source>
</evidence>
<evidence type="ECO:0000256" key="1">
    <source>
        <dbReference type="ARBA" id="ARBA00001946"/>
    </source>
</evidence>
<feature type="compositionally biased region" description="Basic and acidic residues" evidence="11">
    <location>
        <begin position="48"/>
        <end position="57"/>
    </location>
</feature>
<protein>
    <recommendedName>
        <fullName evidence="3">tetrahydrofolate synthase</fullName>
        <ecNumber evidence="3">6.3.2.17</ecNumber>
    </recommendedName>
    <alternativeName>
        <fullName evidence="9">Tetrahydrofolylpolyglutamate synthase</fullName>
    </alternativeName>
</protein>
<evidence type="ECO:0000256" key="6">
    <source>
        <dbReference type="ARBA" id="ARBA00022741"/>
    </source>
</evidence>
<evidence type="ECO:0000256" key="8">
    <source>
        <dbReference type="ARBA" id="ARBA00022842"/>
    </source>
</evidence>
<keyword evidence="4" id="KW-0436">Ligase</keyword>
<evidence type="ECO:0000259" key="12">
    <source>
        <dbReference type="Pfam" id="PF02875"/>
    </source>
</evidence>
<dbReference type="GO" id="GO:0005524">
    <property type="term" value="F:ATP binding"/>
    <property type="evidence" value="ECO:0007669"/>
    <property type="project" value="UniProtKB-KW"/>
</dbReference>
<dbReference type="SUPFAM" id="SSF53244">
    <property type="entry name" value="MurD-like peptide ligases, peptide-binding domain"/>
    <property type="match status" value="1"/>
</dbReference>
<sequence length="554" mass="58171">MSDPRNPDEVGADGVEPGAFEGGDREPDELREGDGVRDQIGYGDDPGDGVHRQRYDDDGTVDDDDDDAADDTEDPSEFEMADAYDEQLVVRAGGGATIGEDEPELPDEFVEQGDEVYAELLSRLGEAAPEPRLGATRRVVELLGDPHRAYPIIHITGTNGKTSTSRIAESILRAYGLRTGLFTSPHLERLNERIVIDGRPISNEALAANWADIQPFLGIVDAELTGAGEPRLTFFEALTVLAFASFADAPVDVAVIEVGMGGEWDSTNVADGQVAVFTPISLDHTARLGNTVAEIARTKSGIVKPAAQVVTAKQQPEALAELQRAAELTESTFVAEGDGFEVVSSSVAVGGQVVTIKGVAGTYRDLFLPLYGDHQAQNAAVAVAAVESFLGGGQTALVEDVLTEAFNTVTSPGRLQLIGTEPTVLVDAAHNPGGAEALAAAMKQYFTFDKVVAVISILADKDAAGIVRALEPVVSEFVVTRSSSDRAVDADELASVVVGIAGADRVVVELDPREAAAIARESAGESDRGAVLVTGSITLVGEIITLAADEGWKP</sequence>
<dbReference type="GO" id="GO:0005737">
    <property type="term" value="C:cytoplasm"/>
    <property type="evidence" value="ECO:0007669"/>
    <property type="project" value="TreeGrafter"/>
</dbReference>
<dbReference type="GO" id="GO:0046872">
    <property type="term" value="F:metal ion binding"/>
    <property type="evidence" value="ECO:0007669"/>
    <property type="project" value="UniProtKB-KW"/>
</dbReference>
<feature type="domain" description="Mur ligase central" evidence="13">
    <location>
        <begin position="155"/>
        <end position="386"/>
    </location>
</feature>
<evidence type="ECO:0000256" key="10">
    <source>
        <dbReference type="ARBA" id="ARBA00047493"/>
    </source>
</evidence>
<evidence type="ECO:0000313" key="14">
    <source>
        <dbReference type="EMBL" id="RFA08813.1"/>
    </source>
</evidence>
<organism evidence="14 15">
    <name type="scientific">Subtercola boreus</name>
    <dbReference type="NCBI Taxonomy" id="120213"/>
    <lineage>
        <taxon>Bacteria</taxon>
        <taxon>Bacillati</taxon>
        <taxon>Actinomycetota</taxon>
        <taxon>Actinomycetes</taxon>
        <taxon>Micrococcales</taxon>
        <taxon>Microbacteriaceae</taxon>
        <taxon>Subtercola</taxon>
    </lineage>
</organism>
<name>A0A3E0VH09_9MICO</name>
<dbReference type="EMBL" id="NBWZ01000001">
    <property type="protein sequence ID" value="RFA08813.1"/>
    <property type="molecule type" value="Genomic_DNA"/>
</dbReference>
<evidence type="ECO:0000256" key="2">
    <source>
        <dbReference type="ARBA" id="ARBA00008276"/>
    </source>
</evidence>
<comment type="catalytic activity">
    <reaction evidence="10">
        <text>(6S)-5,6,7,8-tetrahydrofolyl-(gamma-L-Glu)(n) + L-glutamate + ATP = (6S)-5,6,7,8-tetrahydrofolyl-(gamma-L-Glu)(n+1) + ADP + phosphate + H(+)</text>
        <dbReference type="Rhea" id="RHEA:10580"/>
        <dbReference type="Rhea" id="RHEA-COMP:14738"/>
        <dbReference type="Rhea" id="RHEA-COMP:14740"/>
        <dbReference type="ChEBI" id="CHEBI:15378"/>
        <dbReference type="ChEBI" id="CHEBI:29985"/>
        <dbReference type="ChEBI" id="CHEBI:30616"/>
        <dbReference type="ChEBI" id="CHEBI:43474"/>
        <dbReference type="ChEBI" id="CHEBI:141005"/>
        <dbReference type="ChEBI" id="CHEBI:456216"/>
        <dbReference type="EC" id="6.3.2.17"/>
    </reaction>
</comment>
<feature type="compositionally biased region" description="Acidic residues" evidence="11">
    <location>
        <begin position="58"/>
        <end position="83"/>
    </location>
</feature>
<comment type="caution">
    <text evidence="14">The sequence shown here is derived from an EMBL/GenBank/DDBJ whole genome shotgun (WGS) entry which is preliminary data.</text>
</comment>
<keyword evidence="15" id="KW-1185">Reference proteome</keyword>
<dbReference type="AlphaFoldDB" id="A0A3E0VH09"/>
<dbReference type="NCBIfam" id="TIGR01499">
    <property type="entry name" value="folC"/>
    <property type="match status" value="1"/>
</dbReference>
<dbReference type="InterPro" id="IPR036565">
    <property type="entry name" value="Mur-like_cat_sf"/>
</dbReference>
<evidence type="ECO:0000256" key="11">
    <source>
        <dbReference type="SAM" id="MobiDB-lite"/>
    </source>
</evidence>
<accession>A0A3E0VH09</accession>
<dbReference type="Pfam" id="PF08245">
    <property type="entry name" value="Mur_ligase_M"/>
    <property type="match status" value="1"/>
</dbReference>
<dbReference type="Proteomes" id="UP000256486">
    <property type="component" value="Unassembled WGS sequence"/>
</dbReference>
<evidence type="ECO:0000259" key="13">
    <source>
        <dbReference type="Pfam" id="PF08245"/>
    </source>
</evidence>
<comment type="similarity">
    <text evidence="2">Belongs to the folylpolyglutamate synthase family.</text>
</comment>
<dbReference type="EC" id="6.3.2.17" evidence="3"/>
<dbReference type="PANTHER" id="PTHR11136">
    <property type="entry name" value="FOLYLPOLYGLUTAMATE SYNTHASE-RELATED"/>
    <property type="match status" value="1"/>
</dbReference>
<dbReference type="GO" id="GO:0008841">
    <property type="term" value="F:dihydrofolate synthase activity"/>
    <property type="evidence" value="ECO:0007669"/>
    <property type="project" value="TreeGrafter"/>
</dbReference>
<comment type="cofactor">
    <cofactor evidence="1">
        <name>Mg(2+)</name>
        <dbReference type="ChEBI" id="CHEBI:18420"/>
    </cofactor>
</comment>
<dbReference type="FunFam" id="3.40.1190.10:FF:000011">
    <property type="entry name" value="Folylpolyglutamate synthase/dihydrofolate synthase"/>
    <property type="match status" value="1"/>
</dbReference>
<evidence type="ECO:0000256" key="7">
    <source>
        <dbReference type="ARBA" id="ARBA00022840"/>
    </source>
</evidence>
<evidence type="ECO:0000256" key="4">
    <source>
        <dbReference type="ARBA" id="ARBA00022598"/>
    </source>
</evidence>
<feature type="region of interest" description="Disordered" evidence="11">
    <location>
        <begin position="1"/>
        <end position="83"/>
    </location>
</feature>
<dbReference type="InterPro" id="IPR036615">
    <property type="entry name" value="Mur_ligase_C_dom_sf"/>
</dbReference>
<reference evidence="14 15" key="1">
    <citation type="submission" date="2017-04" db="EMBL/GenBank/DDBJ databases">
        <title>Comparative genome analysis of Subtercola boreus.</title>
        <authorList>
            <person name="Cho Y.-J."/>
            <person name="Cho A."/>
            <person name="Kim O.-S."/>
            <person name="Lee J.-I."/>
        </authorList>
    </citation>
    <scope>NUCLEOTIDE SEQUENCE [LARGE SCALE GENOMIC DNA]</scope>
    <source>
        <strain evidence="14 15">K300</strain>
    </source>
</reference>
<gene>
    <name evidence="14" type="ORF">B7R54_05910</name>
</gene>
<evidence type="ECO:0000256" key="5">
    <source>
        <dbReference type="ARBA" id="ARBA00022723"/>
    </source>
</evidence>
<dbReference type="InterPro" id="IPR013221">
    <property type="entry name" value="Mur_ligase_cen"/>
</dbReference>
<proteinExistence type="inferred from homology"/>
<keyword evidence="7" id="KW-0067">ATP-binding</keyword>
<keyword evidence="8" id="KW-0460">Magnesium</keyword>
<dbReference type="PANTHER" id="PTHR11136:SF0">
    <property type="entry name" value="DIHYDROFOLATE SYNTHETASE-RELATED"/>
    <property type="match status" value="1"/>
</dbReference>
<dbReference type="SUPFAM" id="SSF53623">
    <property type="entry name" value="MurD-like peptide ligases, catalytic domain"/>
    <property type="match status" value="1"/>
</dbReference>
<dbReference type="GO" id="GO:0004326">
    <property type="term" value="F:tetrahydrofolylpolyglutamate synthase activity"/>
    <property type="evidence" value="ECO:0007669"/>
    <property type="project" value="UniProtKB-EC"/>
</dbReference>
<keyword evidence="6" id="KW-0547">Nucleotide-binding</keyword>
<dbReference type="Pfam" id="PF02875">
    <property type="entry name" value="Mur_ligase_C"/>
    <property type="match status" value="1"/>
</dbReference>
<keyword evidence="5" id="KW-0479">Metal-binding</keyword>
<dbReference type="InterPro" id="IPR001645">
    <property type="entry name" value="Folylpolyglutamate_synth"/>
</dbReference>
<evidence type="ECO:0000256" key="3">
    <source>
        <dbReference type="ARBA" id="ARBA00013025"/>
    </source>
</evidence>
<feature type="compositionally biased region" description="Basic and acidic residues" evidence="11">
    <location>
        <begin position="22"/>
        <end position="37"/>
    </location>
</feature>
<feature type="domain" description="Mur ligase C-terminal" evidence="12">
    <location>
        <begin position="413"/>
        <end position="536"/>
    </location>
</feature>
<dbReference type="Gene3D" id="3.90.190.20">
    <property type="entry name" value="Mur ligase, C-terminal domain"/>
    <property type="match status" value="1"/>
</dbReference>
<dbReference type="RefSeq" id="WP_246092984.1">
    <property type="nucleotide sequence ID" value="NZ_NBWZ01000001.1"/>
</dbReference>